<dbReference type="RefSeq" id="WP_066239339.1">
    <property type="nucleotide sequence ID" value="NZ_LSGP01000013.1"/>
</dbReference>
<name>A0A154BTE8_ANASB</name>
<comment type="subcellular location">
    <subcellularLocation>
        <location evidence="1">Cell membrane</location>
    </subcellularLocation>
</comment>
<dbReference type="EMBL" id="LSGP01000013">
    <property type="protein sequence ID" value="KYZ77283.1"/>
    <property type="molecule type" value="Genomic_DNA"/>
</dbReference>
<dbReference type="OrthoDB" id="2080636at2"/>
<dbReference type="Proteomes" id="UP000076268">
    <property type="component" value="Unassembled WGS sequence"/>
</dbReference>
<evidence type="ECO:0000256" key="6">
    <source>
        <dbReference type="SAM" id="Phobius"/>
    </source>
</evidence>
<dbReference type="GO" id="GO:0016020">
    <property type="term" value="C:membrane"/>
    <property type="evidence" value="ECO:0007669"/>
    <property type="project" value="InterPro"/>
</dbReference>
<dbReference type="AlphaFoldDB" id="A0A154BTE8"/>
<protein>
    <recommendedName>
        <fullName evidence="9">Flagellar protein</fullName>
    </recommendedName>
</protein>
<evidence type="ECO:0000313" key="8">
    <source>
        <dbReference type="Proteomes" id="UP000076268"/>
    </source>
</evidence>
<keyword evidence="8" id="KW-1185">Reference proteome</keyword>
<evidence type="ECO:0000256" key="4">
    <source>
        <dbReference type="ARBA" id="ARBA00022989"/>
    </source>
</evidence>
<feature type="transmembrane region" description="Helical" evidence="6">
    <location>
        <begin position="51"/>
        <end position="69"/>
    </location>
</feature>
<accession>A0A154BTE8</accession>
<reference evidence="7 8" key="1">
    <citation type="submission" date="2016-02" db="EMBL/GenBank/DDBJ databases">
        <title>Anaerosporomusa subterraneum gen. nov., sp. nov., a spore-forming obligate anaerobe isolated from saprolite.</title>
        <authorList>
            <person name="Choi J.K."/>
            <person name="Shah M."/>
            <person name="Yee N."/>
        </authorList>
    </citation>
    <scope>NUCLEOTIDE SEQUENCE [LARGE SCALE GENOMIC DNA]</scope>
    <source>
        <strain evidence="7 8">RU4</strain>
    </source>
</reference>
<dbReference type="STRING" id="1794912.AXX12_03900"/>
<gene>
    <name evidence="7" type="ORF">AXX12_03900</name>
</gene>
<evidence type="ECO:0000256" key="2">
    <source>
        <dbReference type="ARBA" id="ARBA00022475"/>
    </source>
</evidence>
<dbReference type="InterPro" id="IPR022781">
    <property type="entry name" value="Flagellar_biosynth_FliO"/>
</dbReference>
<keyword evidence="5 6" id="KW-0472">Membrane</keyword>
<evidence type="ECO:0000256" key="3">
    <source>
        <dbReference type="ARBA" id="ARBA00022692"/>
    </source>
</evidence>
<evidence type="ECO:0000313" key="7">
    <source>
        <dbReference type="EMBL" id="KYZ77283.1"/>
    </source>
</evidence>
<evidence type="ECO:0000256" key="5">
    <source>
        <dbReference type="ARBA" id="ARBA00023136"/>
    </source>
</evidence>
<dbReference type="Pfam" id="PF04347">
    <property type="entry name" value="FliO"/>
    <property type="match status" value="1"/>
</dbReference>
<sequence>MISLFTALRRSTIIACVGFMRTGAVFAEGNEFLKYQEPKAQVSLLSSIDTVLYMITMFALILGLAYVTSRFIGTRMKSQQIGSNGDAVLSSLTLGHNKGVYLVQFAGRLLVLGISEQRVELLADMTDAPDAADLRETYQTNINTPVAPQFADVFDSQLTSLRQMSQRFPHVFGKYDEGSTSECEKEKR</sequence>
<proteinExistence type="predicted"/>
<dbReference type="GO" id="GO:0044781">
    <property type="term" value="P:bacterial-type flagellum organization"/>
    <property type="evidence" value="ECO:0007669"/>
    <property type="project" value="InterPro"/>
</dbReference>
<keyword evidence="3 6" id="KW-0812">Transmembrane</keyword>
<evidence type="ECO:0008006" key="9">
    <source>
        <dbReference type="Google" id="ProtNLM"/>
    </source>
</evidence>
<organism evidence="7 8">
    <name type="scientific">Anaerosporomusa subterranea</name>
    <dbReference type="NCBI Taxonomy" id="1794912"/>
    <lineage>
        <taxon>Bacteria</taxon>
        <taxon>Bacillati</taxon>
        <taxon>Bacillota</taxon>
        <taxon>Negativicutes</taxon>
        <taxon>Acetonemataceae</taxon>
        <taxon>Anaerosporomusa</taxon>
    </lineage>
</organism>
<comment type="caution">
    <text evidence="7">The sequence shown here is derived from an EMBL/GenBank/DDBJ whole genome shotgun (WGS) entry which is preliminary data.</text>
</comment>
<keyword evidence="2" id="KW-1003">Cell membrane</keyword>
<keyword evidence="4 6" id="KW-1133">Transmembrane helix</keyword>
<evidence type="ECO:0000256" key="1">
    <source>
        <dbReference type="ARBA" id="ARBA00004236"/>
    </source>
</evidence>